<dbReference type="PANTHER" id="PTHR16631">
    <property type="entry name" value="GLUCAN 1,3-BETA-GLUCOSIDASE"/>
    <property type="match status" value="1"/>
</dbReference>
<evidence type="ECO:0000256" key="10">
    <source>
        <dbReference type="ARBA" id="ARBA00022801"/>
    </source>
</evidence>
<feature type="compositionally biased region" description="Pro residues" evidence="20">
    <location>
        <begin position="366"/>
        <end position="375"/>
    </location>
</feature>
<dbReference type="Pfam" id="PF00332">
    <property type="entry name" value="Glyco_hydro_17"/>
    <property type="match status" value="1"/>
</dbReference>
<feature type="region of interest" description="Disordered" evidence="20">
    <location>
        <begin position="248"/>
        <end position="401"/>
    </location>
</feature>
<comment type="caution">
    <text evidence="21">The sequence shown here is derived from an EMBL/GenBank/DDBJ whole genome shotgun (WGS) entry which is preliminary data.</text>
</comment>
<evidence type="ECO:0000256" key="11">
    <source>
        <dbReference type="ARBA" id="ARBA00023136"/>
    </source>
</evidence>
<keyword evidence="14" id="KW-0961">Cell wall biogenesis/degradation</keyword>
<evidence type="ECO:0000256" key="19">
    <source>
        <dbReference type="RuleBase" id="RU004335"/>
    </source>
</evidence>
<evidence type="ECO:0000256" key="16">
    <source>
        <dbReference type="ARBA" id="ARBA00037649"/>
    </source>
</evidence>
<dbReference type="InterPro" id="IPR000490">
    <property type="entry name" value="Glyco_hydro_17"/>
</dbReference>
<dbReference type="GO" id="GO:0071555">
    <property type="term" value="P:cell wall organization"/>
    <property type="evidence" value="ECO:0007669"/>
    <property type="project" value="UniProtKB-KW"/>
</dbReference>
<dbReference type="GO" id="GO:0000272">
    <property type="term" value="P:polysaccharide catabolic process"/>
    <property type="evidence" value="ECO:0007669"/>
    <property type="project" value="UniProtKB-KW"/>
</dbReference>
<dbReference type="GO" id="GO:0042973">
    <property type="term" value="F:glucan endo-1,3-beta-D-glucosidase activity"/>
    <property type="evidence" value="ECO:0007669"/>
    <property type="project" value="UniProtKB-EC"/>
</dbReference>
<keyword evidence="12" id="KW-0325">Glycoprotein</keyword>
<comment type="catalytic activity">
    <reaction evidence="1">
        <text>Hydrolysis of (1-&gt;3)-beta-D-glucosidic linkages in (1-&gt;3)-beta-D-glucans.</text>
        <dbReference type="EC" id="3.2.1.39"/>
    </reaction>
</comment>
<dbReference type="EC" id="3.2.1.39" evidence="5"/>
<evidence type="ECO:0000313" key="21">
    <source>
        <dbReference type="EMBL" id="KAF0739587.1"/>
    </source>
</evidence>
<dbReference type="VEuPathDB" id="FungiDB:AeMF1_005751"/>
<keyword evidence="8" id="KW-0964">Secreted</keyword>
<keyword evidence="9" id="KW-0732">Signal</keyword>
<comment type="subcellular location">
    <subcellularLocation>
        <location evidence="3">Cell membrane</location>
    </subcellularLocation>
    <subcellularLocation>
        <location evidence="2">Secreted</location>
        <location evidence="2">Cell wall</location>
    </subcellularLocation>
</comment>
<dbReference type="GO" id="GO:0005886">
    <property type="term" value="C:plasma membrane"/>
    <property type="evidence" value="ECO:0007669"/>
    <property type="project" value="UniProtKB-SubCell"/>
</dbReference>
<evidence type="ECO:0000256" key="9">
    <source>
        <dbReference type="ARBA" id="ARBA00022729"/>
    </source>
</evidence>
<dbReference type="InterPro" id="IPR050732">
    <property type="entry name" value="Beta-glucan_modifiers"/>
</dbReference>
<protein>
    <recommendedName>
        <fullName evidence="5">glucan endo-1,3-beta-D-glucosidase</fullName>
        <ecNumber evidence="5">3.2.1.39</ecNumber>
    </recommendedName>
    <alternativeName>
        <fullName evidence="18">Endo-1,3-beta-glucanase btgC</fullName>
    </alternativeName>
    <alternativeName>
        <fullName evidence="17">Laminarinase btgC</fullName>
    </alternativeName>
</protein>
<evidence type="ECO:0000256" key="17">
    <source>
        <dbReference type="ARBA" id="ARBA00042373"/>
    </source>
</evidence>
<dbReference type="EMBL" id="VJMJ01000063">
    <property type="protein sequence ID" value="KAF0739587.1"/>
    <property type="molecule type" value="Genomic_DNA"/>
</dbReference>
<evidence type="ECO:0000256" key="14">
    <source>
        <dbReference type="ARBA" id="ARBA00023316"/>
    </source>
</evidence>
<feature type="compositionally biased region" description="Low complexity" evidence="20">
    <location>
        <begin position="301"/>
        <end position="316"/>
    </location>
</feature>
<dbReference type="SUPFAM" id="SSF51445">
    <property type="entry name" value="(Trans)glycosidases"/>
    <property type="match status" value="1"/>
</dbReference>
<sequence length="454" mass="50291">MDADCAIMAQLNYTKVRTYYSNYYGFDIAPIAAKYKMQLYLGVYMTEESWYQGQLNSAVNAAINYPNTVKAILIGNENAVPNGPYSVQTIAAQINTTRARIFNATGRHVPVGTVQRIAEWLNPSMLELGKHADVIGVNVYPFFDPAFNPRQPAAILDGVWAALTKWYNESKLLIAETGWPTGGAPAWFAANNNMPSLNNSLAYYETFRRWMAAKGRQNDMWFSMFDSRPDENLWADLEYHFGILTHDRRNKSTQTTTLAPPTTPSSPTPLPTSPTTNRTNSTPQATPLPTPKPSPSPTPRSTPSSTPSRTTVSPTPRATPSPTTPQATKLSTLLPTPSPTPSRTTIFPTTRQPTQSPTLQRTTTPSTPPPTPSPTPSRTTLSPTPQPTQKPTSSPTTAPKKDKKIGCIFCHQMMENSLEIVASLHDNRQQVRYQIQCSGQRQPRQRQDLCRVLH</sequence>
<keyword evidence="13" id="KW-0119">Carbohydrate metabolism</keyword>
<evidence type="ECO:0000256" key="1">
    <source>
        <dbReference type="ARBA" id="ARBA00000382"/>
    </source>
</evidence>
<feature type="compositionally biased region" description="Low complexity" evidence="20">
    <location>
        <begin position="376"/>
        <end position="397"/>
    </location>
</feature>
<keyword evidence="22" id="KW-1185">Reference proteome</keyword>
<keyword evidence="11" id="KW-0472">Membrane</keyword>
<keyword evidence="15" id="KW-0624">Polysaccharide degradation</keyword>
<keyword evidence="6" id="KW-1003">Cell membrane</keyword>
<evidence type="ECO:0000256" key="5">
    <source>
        <dbReference type="ARBA" id="ARBA00012780"/>
    </source>
</evidence>
<evidence type="ECO:0000256" key="12">
    <source>
        <dbReference type="ARBA" id="ARBA00023180"/>
    </source>
</evidence>
<dbReference type="InterPro" id="IPR017853">
    <property type="entry name" value="GH"/>
</dbReference>
<evidence type="ECO:0000256" key="13">
    <source>
        <dbReference type="ARBA" id="ARBA00023277"/>
    </source>
</evidence>
<feature type="compositionally biased region" description="Pro residues" evidence="20">
    <location>
        <begin position="261"/>
        <end position="272"/>
    </location>
</feature>
<accession>A0A6G0XH51</accession>
<feature type="compositionally biased region" description="Low complexity" evidence="20">
    <location>
        <begin position="324"/>
        <end position="365"/>
    </location>
</feature>
<evidence type="ECO:0000256" key="4">
    <source>
        <dbReference type="ARBA" id="ARBA00008773"/>
    </source>
</evidence>
<evidence type="ECO:0000256" key="8">
    <source>
        <dbReference type="ARBA" id="ARBA00022525"/>
    </source>
</evidence>
<reference evidence="21 22" key="1">
    <citation type="submission" date="2019-07" db="EMBL/GenBank/DDBJ databases">
        <title>Genomics analysis of Aphanomyces spp. identifies a new class of oomycete effector associated with host adaptation.</title>
        <authorList>
            <person name="Gaulin E."/>
        </authorList>
    </citation>
    <scope>NUCLEOTIDE SEQUENCE [LARGE SCALE GENOMIC DNA]</scope>
    <source>
        <strain evidence="21 22">ATCC 201684</strain>
    </source>
</reference>
<evidence type="ECO:0000256" key="18">
    <source>
        <dbReference type="ARBA" id="ARBA00043078"/>
    </source>
</evidence>
<feature type="compositionally biased region" description="Low complexity" evidence="20">
    <location>
        <begin position="273"/>
        <end position="285"/>
    </location>
</feature>
<comment type="function">
    <text evidence="16">Glucanases play a role in cell expansion during growth, in cell-cell fusion during mating, and in spore release during sporulation. This enzyme may be involved in beta-glucan degradation. Active on laminarin and lichenan.</text>
</comment>
<feature type="compositionally biased region" description="Pro residues" evidence="20">
    <location>
        <begin position="286"/>
        <end position="300"/>
    </location>
</feature>
<evidence type="ECO:0000256" key="7">
    <source>
        <dbReference type="ARBA" id="ARBA00022512"/>
    </source>
</evidence>
<dbReference type="AlphaFoldDB" id="A0A6G0XH51"/>
<evidence type="ECO:0000313" key="22">
    <source>
        <dbReference type="Proteomes" id="UP000481153"/>
    </source>
</evidence>
<evidence type="ECO:0000256" key="6">
    <source>
        <dbReference type="ARBA" id="ARBA00022475"/>
    </source>
</evidence>
<gene>
    <name evidence="21" type="ORF">Ae201684_004767</name>
</gene>
<evidence type="ECO:0000256" key="15">
    <source>
        <dbReference type="ARBA" id="ARBA00023326"/>
    </source>
</evidence>
<evidence type="ECO:0000256" key="3">
    <source>
        <dbReference type="ARBA" id="ARBA00004236"/>
    </source>
</evidence>
<dbReference type="PANTHER" id="PTHR16631:SF17">
    <property type="entry name" value="GLUCAN ENDO-1,3-BETA-GLUCOSIDASE BTGC"/>
    <property type="match status" value="1"/>
</dbReference>
<evidence type="ECO:0000256" key="20">
    <source>
        <dbReference type="SAM" id="MobiDB-lite"/>
    </source>
</evidence>
<proteinExistence type="inferred from homology"/>
<evidence type="ECO:0000256" key="2">
    <source>
        <dbReference type="ARBA" id="ARBA00004191"/>
    </source>
</evidence>
<keyword evidence="7" id="KW-0134">Cell wall</keyword>
<dbReference type="Gene3D" id="3.20.20.80">
    <property type="entry name" value="Glycosidases"/>
    <property type="match status" value="1"/>
</dbReference>
<comment type="similarity">
    <text evidence="4 19">Belongs to the glycosyl hydrolase 17 family.</text>
</comment>
<dbReference type="Proteomes" id="UP000481153">
    <property type="component" value="Unassembled WGS sequence"/>
</dbReference>
<name>A0A6G0XH51_9STRA</name>
<organism evidence="21 22">
    <name type="scientific">Aphanomyces euteiches</name>
    <dbReference type="NCBI Taxonomy" id="100861"/>
    <lineage>
        <taxon>Eukaryota</taxon>
        <taxon>Sar</taxon>
        <taxon>Stramenopiles</taxon>
        <taxon>Oomycota</taxon>
        <taxon>Saprolegniomycetes</taxon>
        <taxon>Saprolegniales</taxon>
        <taxon>Verrucalvaceae</taxon>
        <taxon>Aphanomyces</taxon>
    </lineage>
</organism>
<keyword evidence="10" id="KW-0378">Hydrolase</keyword>